<evidence type="ECO:0000313" key="4">
    <source>
        <dbReference type="EMBL" id="CAF1525263.1"/>
    </source>
</evidence>
<reference evidence="3" key="1">
    <citation type="submission" date="2021-02" db="EMBL/GenBank/DDBJ databases">
        <authorList>
            <person name="Nowell W R."/>
        </authorList>
    </citation>
    <scope>NUCLEOTIDE SEQUENCE</scope>
</reference>
<dbReference type="Pfam" id="PF07731">
    <property type="entry name" value="Cu-oxidase_2"/>
    <property type="match status" value="1"/>
</dbReference>
<dbReference type="Proteomes" id="UP000663870">
    <property type="component" value="Unassembled WGS sequence"/>
</dbReference>
<comment type="caution">
    <text evidence="3">The sequence shown here is derived from an EMBL/GenBank/DDBJ whole genome shotgun (WGS) entry which is preliminary data.</text>
</comment>
<dbReference type="Proteomes" id="UP000663854">
    <property type="component" value="Unassembled WGS sequence"/>
</dbReference>
<keyword evidence="6" id="KW-1185">Reference proteome</keyword>
<dbReference type="SUPFAM" id="SSF49503">
    <property type="entry name" value="Cupredoxins"/>
    <property type="match status" value="2"/>
</dbReference>
<protein>
    <recommendedName>
        <fullName evidence="7">Multicopper oxidase</fullName>
    </recommendedName>
</protein>
<dbReference type="Pfam" id="PF00394">
    <property type="entry name" value="Cu-oxidase"/>
    <property type="match status" value="1"/>
</dbReference>
<dbReference type="GO" id="GO:0016491">
    <property type="term" value="F:oxidoreductase activity"/>
    <property type="evidence" value="ECO:0007669"/>
    <property type="project" value="InterPro"/>
</dbReference>
<evidence type="ECO:0000259" key="2">
    <source>
        <dbReference type="Pfam" id="PF07731"/>
    </source>
</evidence>
<gene>
    <name evidence="4" type="ORF">JXQ802_LOCUS41846</name>
    <name evidence="3" type="ORF">PYM288_LOCUS27003</name>
</gene>
<feature type="domain" description="Plastocyanin-like" evidence="2">
    <location>
        <begin position="168"/>
        <end position="258"/>
    </location>
</feature>
<sequence length="261" mass="29787">MQYGDGLKDVLIINDSHDPSYLYAGTMASIPDTGLINGIGQFNCSSNKNYSYYRASIRTVYARITLTIGQHRMRLIEADGVYLDGNKYLTRLCLSPGQRYSVLITGKLNFTKIYWICATIHPFVDNNNYHTIIPSMDTFNNDALIINQSFTKREVFSNELGLISMNNTKFHVSNSQNIKTFIYNSKYNGQNPASVQVGNDEIIDVIINNIDFAPHPFHLHGHHVWILAQGNTKDGYFNQSTLDNILYNRISPIYRDTLRRI</sequence>
<accession>A0A814ZIW2</accession>
<name>A0A814ZIW2_9BILA</name>
<dbReference type="InterPro" id="IPR008972">
    <property type="entry name" value="Cupredoxin"/>
</dbReference>
<dbReference type="PANTHER" id="PTHR11709:SF511">
    <property type="entry name" value="LACCASE"/>
    <property type="match status" value="1"/>
</dbReference>
<feature type="domain" description="Plastocyanin-like" evidence="1">
    <location>
        <begin position="27"/>
        <end position="122"/>
    </location>
</feature>
<dbReference type="EMBL" id="CAJNOH010001707">
    <property type="protein sequence ID" value="CAF1243515.1"/>
    <property type="molecule type" value="Genomic_DNA"/>
</dbReference>
<proteinExistence type="predicted"/>
<dbReference type="InterPro" id="IPR001117">
    <property type="entry name" value="Cu-oxidase_2nd"/>
</dbReference>
<evidence type="ECO:0000313" key="6">
    <source>
        <dbReference type="Proteomes" id="UP000663870"/>
    </source>
</evidence>
<evidence type="ECO:0008006" key="7">
    <source>
        <dbReference type="Google" id="ProtNLM"/>
    </source>
</evidence>
<dbReference type="AlphaFoldDB" id="A0A814ZIW2"/>
<dbReference type="GO" id="GO:0005507">
    <property type="term" value="F:copper ion binding"/>
    <property type="evidence" value="ECO:0007669"/>
    <property type="project" value="InterPro"/>
</dbReference>
<evidence type="ECO:0000313" key="3">
    <source>
        <dbReference type="EMBL" id="CAF1243515.1"/>
    </source>
</evidence>
<dbReference type="InterPro" id="IPR011706">
    <property type="entry name" value="Cu-oxidase_C"/>
</dbReference>
<dbReference type="Gene3D" id="2.60.40.420">
    <property type="entry name" value="Cupredoxins - blue copper proteins"/>
    <property type="match status" value="2"/>
</dbReference>
<evidence type="ECO:0000259" key="1">
    <source>
        <dbReference type="Pfam" id="PF00394"/>
    </source>
</evidence>
<dbReference type="EMBL" id="CAJNOL010002727">
    <property type="protein sequence ID" value="CAF1525263.1"/>
    <property type="molecule type" value="Genomic_DNA"/>
</dbReference>
<evidence type="ECO:0000313" key="5">
    <source>
        <dbReference type="Proteomes" id="UP000663854"/>
    </source>
</evidence>
<organism evidence="3 5">
    <name type="scientific">Rotaria sordida</name>
    <dbReference type="NCBI Taxonomy" id="392033"/>
    <lineage>
        <taxon>Eukaryota</taxon>
        <taxon>Metazoa</taxon>
        <taxon>Spiralia</taxon>
        <taxon>Gnathifera</taxon>
        <taxon>Rotifera</taxon>
        <taxon>Eurotatoria</taxon>
        <taxon>Bdelloidea</taxon>
        <taxon>Philodinida</taxon>
        <taxon>Philodinidae</taxon>
        <taxon>Rotaria</taxon>
    </lineage>
</organism>
<dbReference type="InterPro" id="IPR045087">
    <property type="entry name" value="Cu-oxidase_fam"/>
</dbReference>
<dbReference type="PANTHER" id="PTHR11709">
    <property type="entry name" value="MULTI-COPPER OXIDASE"/>
    <property type="match status" value="1"/>
</dbReference>